<evidence type="ECO:0000313" key="3">
    <source>
        <dbReference type="Proteomes" id="UP000243081"/>
    </source>
</evidence>
<proteinExistence type="predicted"/>
<evidence type="ECO:0000256" key="1">
    <source>
        <dbReference type="SAM" id="MobiDB-lite"/>
    </source>
</evidence>
<protein>
    <submittedName>
        <fullName evidence="2">Uncharacterized protein</fullName>
    </submittedName>
</protein>
<dbReference type="AlphaFoldDB" id="A0A179IBE5"/>
<dbReference type="OrthoDB" id="1431934at2759"/>
<dbReference type="Proteomes" id="UP000243081">
    <property type="component" value="Unassembled WGS sequence"/>
</dbReference>
<sequence length="280" mass="30061">MPLGGWTDVLERSVPSAQSENYRISSSNCPGSTLQKPQCLDSQFVQGLGCSEGARHFGRMRAWRRQAALQCGDHTFAIGPLEYLEATLEANAKRAEGVPPAQILYNDLGSLSLKGEATEEVVRAKTDLESIPANAVAKNGDAVLRDTSLKANGRLYQETKRLGRSVTVVITRDKAKSELRLLGTERACDEAQARLAKLLHTQSLANSIHGIELGLEKLFWACQGGFKTVVAGLGPGKASFDIVSAPKRIITSGSWEDLRPCSGGHGSHGTSREASCTAAW</sequence>
<dbReference type="EMBL" id="LUKN01002529">
    <property type="protein sequence ID" value="OAQ98940.1"/>
    <property type="molecule type" value="Genomic_DNA"/>
</dbReference>
<reference evidence="2 3" key="1">
    <citation type="submission" date="2016-03" db="EMBL/GenBank/DDBJ databases">
        <title>Fine-scale spatial genetic structure of a fungal parasite of coffee scale insects.</title>
        <authorList>
            <person name="Jackson D."/>
            <person name="Zemenick K.A."/>
            <person name="Malloure B."/>
            <person name="Quandt C.A."/>
            <person name="James T.Y."/>
        </authorList>
    </citation>
    <scope>NUCLEOTIDE SEQUENCE [LARGE SCALE GENOMIC DNA]</scope>
    <source>
        <strain evidence="2 3">UM487</strain>
    </source>
</reference>
<evidence type="ECO:0000313" key="2">
    <source>
        <dbReference type="EMBL" id="OAQ98940.1"/>
    </source>
</evidence>
<organism evidence="2 3">
    <name type="scientific">Cordyceps confragosa</name>
    <name type="common">Lecanicillium lecanii</name>
    <dbReference type="NCBI Taxonomy" id="2714763"/>
    <lineage>
        <taxon>Eukaryota</taxon>
        <taxon>Fungi</taxon>
        <taxon>Dikarya</taxon>
        <taxon>Ascomycota</taxon>
        <taxon>Pezizomycotina</taxon>
        <taxon>Sordariomycetes</taxon>
        <taxon>Hypocreomycetidae</taxon>
        <taxon>Hypocreales</taxon>
        <taxon>Cordycipitaceae</taxon>
        <taxon>Akanthomyces</taxon>
    </lineage>
</organism>
<accession>A0A179IBE5</accession>
<name>A0A179IBE5_CORDF</name>
<gene>
    <name evidence="2" type="ORF">LLEC1_06297</name>
</gene>
<comment type="caution">
    <text evidence="2">The sequence shown here is derived from an EMBL/GenBank/DDBJ whole genome shotgun (WGS) entry which is preliminary data.</text>
</comment>
<keyword evidence="3" id="KW-1185">Reference proteome</keyword>
<feature type="region of interest" description="Disordered" evidence="1">
    <location>
        <begin position="261"/>
        <end position="280"/>
    </location>
</feature>